<reference evidence="1 2" key="1">
    <citation type="submission" date="2019-07" db="EMBL/GenBank/DDBJ databases">
        <title>Gramella aestuarii sp. nov., isolated from a tidal flat, and emended description of Gramella echinicola.</title>
        <authorList>
            <person name="Liu L."/>
        </authorList>
    </citation>
    <scope>NUCLEOTIDE SEQUENCE [LARGE SCALE GENOMIC DNA]</scope>
    <source>
        <strain evidence="1 2">BS12</strain>
    </source>
</reference>
<dbReference type="InterPro" id="IPR029044">
    <property type="entry name" value="Nucleotide-diphossugar_trans"/>
</dbReference>
<dbReference type="RefSeq" id="WP_156274435.1">
    <property type="nucleotide sequence ID" value="NZ_BAABGI010000001.1"/>
</dbReference>
<evidence type="ECO:0000313" key="1">
    <source>
        <dbReference type="EMBL" id="MUP41796.1"/>
    </source>
</evidence>
<accession>A0A7K1LLU0</accession>
<dbReference type="GO" id="GO:0016740">
    <property type="term" value="F:transferase activity"/>
    <property type="evidence" value="ECO:0007669"/>
    <property type="project" value="UniProtKB-KW"/>
</dbReference>
<proteinExistence type="predicted"/>
<dbReference type="OrthoDB" id="1666251at2"/>
<dbReference type="Gene3D" id="3.90.550.10">
    <property type="entry name" value="Spore Coat Polysaccharide Biosynthesis Protein SpsA, Chain A"/>
    <property type="match status" value="1"/>
</dbReference>
<gene>
    <name evidence="1" type="ORF">FLP08_04360</name>
</gene>
<dbReference type="Proteomes" id="UP000460416">
    <property type="component" value="Unassembled WGS sequence"/>
</dbReference>
<comment type="caution">
    <text evidence="1">The sequence shown here is derived from an EMBL/GenBank/DDBJ whole genome shotgun (WGS) entry which is preliminary data.</text>
</comment>
<dbReference type="AlphaFoldDB" id="A0A7K1LLU0"/>
<dbReference type="EMBL" id="VJVW01000002">
    <property type="protein sequence ID" value="MUP41796.1"/>
    <property type="molecule type" value="Genomic_DNA"/>
</dbReference>
<name>A0A7K1LLU0_9FLAO</name>
<keyword evidence="1" id="KW-0808">Transferase</keyword>
<protein>
    <submittedName>
        <fullName evidence="1">Glycosyltransferase family 2 protein</fullName>
    </submittedName>
</protein>
<dbReference type="SUPFAM" id="SSF53448">
    <property type="entry name" value="Nucleotide-diphospho-sugar transferases"/>
    <property type="match status" value="1"/>
</dbReference>
<keyword evidence="2" id="KW-1185">Reference proteome</keyword>
<sequence>MKRLIDYLWKHNYRNIKIIDNNSTYPPLLDYYNSIEDRIKIFRLDKNYGYRVFWKKMNLFEKFTNGYFVLTDPDILPNQNCPSDFLKHFMKILDGNPEVKKVGFSLQIDDLPNENPLKKNIIEWEKKYWVKKNKNGDFIAEIDTTFALYRPGVKSVSYKAIRTNEPYMAKHLPWYRDEQQLTKNELYYQETAGSSNSWNINRLNQRYTK</sequence>
<evidence type="ECO:0000313" key="2">
    <source>
        <dbReference type="Proteomes" id="UP000460416"/>
    </source>
</evidence>
<organism evidence="1 2">
    <name type="scientific">Christiangramia aestuarii</name>
    <dbReference type="NCBI Taxonomy" id="1028746"/>
    <lineage>
        <taxon>Bacteria</taxon>
        <taxon>Pseudomonadati</taxon>
        <taxon>Bacteroidota</taxon>
        <taxon>Flavobacteriia</taxon>
        <taxon>Flavobacteriales</taxon>
        <taxon>Flavobacteriaceae</taxon>
        <taxon>Christiangramia</taxon>
    </lineage>
</organism>